<protein>
    <submittedName>
        <fullName evidence="6">Decaheme c-type cytochrome, DmsE family</fullName>
    </submittedName>
</protein>
<evidence type="ECO:0000256" key="2">
    <source>
        <dbReference type="SAM" id="MobiDB-lite"/>
    </source>
</evidence>
<feature type="domain" description="Cytochrome c-type protein NrfB-like" evidence="5">
    <location>
        <begin position="82"/>
        <end position="162"/>
    </location>
</feature>
<dbReference type="PANTHER" id="PTHR35038">
    <property type="entry name" value="DISSIMILATORY SULFITE REDUCTASE SIRA"/>
    <property type="match status" value="1"/>
</dbReference>
<evidence type="ECO:0000256" key="3">
    <source>
        <dbReference type="SAM" id="SignalP"/>
    </source>
</evidence>
<accession>A0A1G7VZB4</accession>
<feature type="domain" description="Doubled CXXCH motif" evidence="4">
    <location>
        <begin position="234"/>
        <end position="270"/>
    </location>
</feature>
<dbReference type="Gene3D" id="3.90.10.10">
    <property type="entry name" value="Cytochrome C3"/>
    <property type="match status" value="1"/>
</dbReference>
<organism evidence="6 7">
    <name type="scientific">Propionivibrio dicarboxylicus</name>
    <dbReference type="NCBI Taxonomy" id="83767"/>
    <lineage>
        <taxon>Bacteria</taxon>
        <taxon>Pseudomonadati</taxon>
        <taxon>Pseudomonadota</taxon>
        <taxon>Betaproteobacteria</taxon>
        <taxon>Rhodocyclales</taxon>
        <taxon>Rhodocyclaceae</taxon>
        <taxon>Propionivibrio</taxon>
    </lineage>
</organism>
<dbReference type="Pfam" id="PF22678">
    <property type="entry name" value="Cytochrom_c_NrfB-like"/>
    <property type="match status" value="1"/>
</dbReference>
<dbReference type="Proteomes" id="UP000198607">
    <property type="component" value="Unassembled WGS sequence"/>
</dbReference>
<keyword evidence="1 3" id="KW-0732">Signal</keyword>
<evidence type="ECO:0000256" key="1">
    <source>
        <dbReference type="ARBA" id="ARBA00022729"/>
    </source>
</evidence>
<evidence type="ECO:0000313" key="6">
    <source>
        <dbReference type="EMBL" id="SDG65001.1"/>
    </source>
</evidence>
<dbReference type="NCBIfam" id="TIGR01905">
    <property type="entry name" value="paired_CXXCH_1"/>
    <property type="match status" value="2"/>
</dbReference>
<dbReference type="GO" id="GO:0016491">
    <property type="term" value="F:oxidoreductase activity"/>
    <property type="evidence" value="ECO:0007669"/>
    <property type="project" value="TreeGrafter"/>
</dbReference>
<dbReference type="InterPro" id="IPR053875">
    <property type="entry name" value="Cytochrom_c_NrfB-like_dom"/>
</dbReference>
<dbReference type="NCBIfam" id="TIGR03508">
    <property type="entry name" value="decahem_SO"/>
    <property type="match status" value="1"/>
</dbReference>
<dbReference type="InterPro" id="IPR036280">
    <property type="entry name" value="Multihaem_cyt_sf"/>
</dbReference>
<evidence type="ECO:0000259" key="4">
    <source>
        <dbReference type="Pfam" id="PF09699"/>
    </source>
</evidence>
<reference evidence="6 7" key="1">
    <citation type="submission" date="2016-10" db="EMBL/GenBank/DDBJ databases">
        <authorList>
            <person name="de Groot N.N."/>
        </authorList>
    </citation>
    <scope>NUCLEOTIDE SEQUENCE [LARGE SCALE GENOMIC DNA]</scope>
    <source>
        <strain evidence="6 7">DSM 5885</strain>
    </source>
</reference>
<dbReference type="InterPro" id="IPR051829">
    <property type="entry name" value="Multiheme_Cytochr_ET"/>
</dbReference>
<feature type="chain" id="PRO_5011637912" evidence="3">
    <location>
        <begin position="28"/>
        <end position="322"/>
    </location>
</feature>
<proteinExistence type="predicted"/>
<feature type="region of interest" description="Disordered" evidence="2">
    <location>
        <begin position="88"/>
        <end position="108"/>
    </location>
</feature>
<dbReference type="InterPro" id="IPR010177">
    <property type="entry name" value="Paired_CXXCH_1"/>
</dbReference>
<dbReference type="Gene3D" id="1.10.1130.10">
    <property type="entry name" value="Flavocytochrome C3, Chain A"/>
    <property type="match status" value="1"/>
</dbReference>
<dbReference type="EMBL" id="FNCY01000001">
    <property type="protein sequence ID" value="SDG65001.1"/>
    <property type="molecule type" value="Genomic_DNA"/>
</dbReference>
<dbReference type="STRING" id="83767.SAMN05660652_00356"/>
<dbReference type="RefSeq" id="WP_176785708.1">
    <property type="nucleotide sequence ID" value="NZ_FNCY01000001.1"/>
</dbReference>
<evidence type="ECO:0000313" key="7">
    <source>
        <dbReference type="Proteomes" id="UP000198607"/>
    </source>
</evidence>
<dbReference type="Gene3D" id="1.10.1130.20">
    <property type="match status" value="1"/>
</dbReference>
<name>A0A1G7VZB4_9RHOO</name>
<gene>
    <name evidence="6" type="ORF">SAMN05660652_00356</name>
</gene>
<feature type="domain" description="Doubled CXXCH motif" evidence="4">
    <location>
        <begin position="186"/>
        <end position="227"/>
    </location>
</feature>
<dbReference type="InterPro" id="IPR020015">
    <property type="entry name" value="Decahaem_cyt-c_DmsE"/>
</dbReference>
<keyword evidence="7" id="KW-1185">Reference proteome</keyword>
<dbReference type="Pfam" id="PF09699">
    <property type="entry name" value="Paired_CXXCH_1"/>
    <property type="match status" value="2"/>
</dbReference>
<dbReference type="AlphaFoldDB" id="A0A1G7VZB4"/>
<feature type="signal peptide" evidence="3">
    <location>
        <begin position="1"/>
        <end position="27"/>
    </location>
</feature>
<evidence type="ECO:0000259" key="5">
    <source>
        <dbReference type="Pfam" id="PF22678"/>
    </source>
</evidence>
<dbReference type="SUPFAM" id="SSF48695">
    <property type="entry name" value="Multiheme cytochromes"/>
    <property type="match status" value="1"/>
</dbReference>
<dbReference type="PANTHER" id="PTHR35038:SF6">
    <property type="entry name" value="SURFACE LOCALIZED DECAHEME CYTOCHROME C LIPOPROTEIN"/>
    <property type="match status" value="1"/>
</dbReference>
<sequence length="322" mass="34439">MGIPKLFLGLMVALGVAAASLSAPAFAADPANDLVLKGDARCTGCHDESDDAGPNMIDLHPSVLSIGKTKHGTRADGRTPTCTDCHGDSDKHVKHRGSGTPPLTDVTFDKKSKTDATTKNGVCLTCHEGSKRIGWQGSKHGLNDVACTSCHQVHAKNDKVMGKFTQIEVCSTCHKEQRTQVTKPSHHPIIEGKMNCASCHNVHSDTPKQLVKDSTNDTCYTCHMEKRGPFVHNHQPVTEDCGICHQPHGTSISGMLKSRAPFLCQECHSQSGHPGQVFALPAGRTTGTSSVGTVARGCLNCHTNIHGGNSTLNNVQARDFRR</sequence>